<accession>A0A8J3APB4</accession>
<keyword evidence="2 8" id="KW-0808">Transferase</keyword>
<feature type="active site" description="Proton acceptor" evidence="8">
    <location>
        <position position="259"/>
    </location>
</feature>
<comment type="similarity">
    <text evidence="1 8">Belongs to the SELO family.</text>
</comment>
<evidence type="ECO:0000256" key="7">
    <source>
        <dbReference type="ARBA" id="ARBA00022842"/>
    </source>
</evidence>
<protein>
    <recommendedName>
        <fullName evidence="8">Protein nucleotidyltransferase YdiU</fullName>
        <ecNumber evidence="8">2.7.7.-</ecNumber>
    </recommendedName>
    <alternativeName>
        <fullName evidence="8">Protein adenylyltransferase YdiU</fullName>
        <ecNumber evidence="8">2.7.7.108</ecNumber>
    </alternativeName>
    <alternativeName>
        <fullName evidence="8">Protein uridylyltransferase YdiU</fullName>
        <ecNumber evidence="8">2.7.7.-</ecNumber>
    </alternativeName>
</protein>
<dbReference type="AlphaFoldDB" id="A0A8J3APB4"/>
<evidence type="ECO:0000256" key="1">
    <source>
        <dbReference type="ARBA" id="ARBA00009747"/>
    </source>
</evidence>
<proteinExistence type="inferred from homology"/>
<keyword evidence="6 8" id="KW-0067">ATP-binding</keyword>
<dbReference type="GO" id="GO:0000287">
    <property type="term" value="F:magnesium ion binding"/>
    <property type="evidence" value="ECO:0007669"/>
    <property type="project" value="UniProtKB-UniRule"/>
</dbReference>
<comment type="cofactor">
    <cofactor evidence="8">
        <name>Mg(2+)</name>
        <dbReference type="ChEBI" id="CHEBI:18420"/>
    </cofactor>
    <cofactor evidence="8">
        <name>Mn(2+)</name>
        <dbReference type="ChEBI" id="CHEBI:29035"/>
    </cofactor>
</comment>
<feature type="binding site" evidence="8">
    <location>
        <position position="190"/>
    </location>
    <ligand>
        <name>ATP</name>
        <dbReference type="ChEBI" id="CHEBI:30616"/>
    </ligand>
</feature>
<reference evidence="10" key="1">
    <citation type="journal article" date="2019" name="Int. J. Syst. Evol. Microbiol.">
        <title>The Global Catalogue of Microorganisms (GCM) 10K type strain sequencing project: providing services to taxonomists for standard genome sequencing and annotation.</title>
        <authorList>
            <consortium name="The Broad Institute Genomics Platform"/>
            <consortium name="The Broad Institute Genome Sequencing Center for Infectious Disease"/>
            <person name="Wu L."/>
            <person name="Ma J."/>
        </authorList>
    </citation>
    <scope>NUCLEOTIDE SEQUENCE [LARGE SCALE GENOMIC DNA]</scope>
    <source>
        <strain evidence="10">CCM 2767</strain>
    </source>
</reference>
<feature type="binding site" evidence="8">
    <location>
        <position position="96"/>
    </location>
    <ligand>
        <name>ATP</name>
        <dbReference type="ChEBI" id="CHEBI:30616"/>
    </ligand>
</feature>
<keyword evidence="10" id="KW-1185">Reference proteome</keyword>
<dbReference type="EC" id="2.7.7.108" evidence="8"/>
<dbReference type="HAMAP" id="MF_00692">
    <property type="entry name" value="SelO"/>
    <property type="match status" value="1"/>
</dbReference>
<evidence type="ECO:0000256" key="6">
    <source>
        <dbReference type="ARBA" id="ARBA00022840"/>
    </source>
</evidence>
<gene>
    <name evidence="8" type="primary">ydiU</name>
    <name evidence="8" type="synonym">selO</name>
    <name evidence="9" type="ORF">GCM10008066_08260</name>
</gene>
<keyword evidence="7 8" id="KW-0460">Magnesium</keyword>
<feature type="binding site" evidence="8">
    <location>
        <position position="183"/>
    </location>
    <ligand>
        <name>ATP</name>
        <dbReference type="ChEBI" id="CHEBI:30616"/>
    </ligand>
</feature>
<dbReference type="GO" id="GO:0070733">
    <property type="term" value="F:AMPylase activity"/>
    <property type="evidence" value="ECO:0007669"/>
    <property type="project" value="UniProtKB-EC"/>
</dbReference>
<feature type="binding site" evidence="8">
    <location>
        <position position="132"/>
    </location>
    <ligand>
        <name>ATP</name>
        <dbReference type="ChEBI" id="CHEBI:30616"/>
    </ligand>
</feature>
<evidence type="ECO:0000313" key="9">
    <source>
        <dbReference type="EMBL" id="GGI17294.1"/>
    </source>
</evidence>
<keyword evidence="4 8" id="KW-0479">Metal-binding</keyword>
<evidence type="ECO:0000256" key="4">
    <source>
        <dbReference type="ARBA" id="ARBA00022723"/>
    </source>
</evidence>
<keyword evidence="3 8" id="KW-0548">Nucleotidyltransferase</keyword>
<organism evidence="9 10">
    <name type="scientific">Oxalicibacterium faecigallinarum</name>
    <dbReference type="NCBI Taxonomy" id="573741"/>
    <lineage>
        <taxon>Bacteria</taxon>
        <taxon>Pseudomonadati</taxon>
        <taxon>Pseudomonadota</taxon>
        <taxon>Betaproteobacteria</taxon>
        <taxon>Burkholderiales</taxon>
        <taxon>Oxalobacteraceae</taxon>
        <taxon>Oxalicibacterium</taxon>
    </lineage>
</organism>
<feature type="binding site" evidence="8">
    <location>
        <position position="133"/>
    </location>
    <ligand>
        <name>ATP</name>
        <dbReference type="ChEBI" id="CHEBI:30616"/>
    </ligand>
</feature>
<evidence type="ECO:0000256" key="8">
    <source>
        <dbReference type="HAMAP-Rule" id="MF_00692"/>
    </source>
</evidence>
<comment type="function">
    <text evidence="8">Nucleotidyltransferase involved in the post-translational modification of proteins. It can catalyze the addition of adenosine monophosphate (AMP) or uridine monophosphate (UMP) to a protein, resulting in modifications known as AMPylation and UMPylation.</text>
</comment>
<evidence type="ECO:0000256" key="5">
    <source>
        <dbReference type="ARBA" id="ARBA00022741"/>
    </source>
</evidence>
<dbReference type="InterPro" id="IPR003846">
    <property type="entry name" value="SelO"/>
</dbReference>
<feature type="binding site" evidence="8">
    <location>
        <position position="260"/>
    </location>
    <ligand>
        <name>Mg(2+)</name>
        <dbReference type="ChEBI" id="CHEBI:18420"/>
    </ligand>
</feature>
<comment type="catalytic activity">
    <reaction evidence="8">
        <text>L-threonyl-[protein] + ATP = 3-O-(5'-adenylyl)-L-threonyl-[protein] + diphosphate</text>
        <dbReference type="Rhea" id="RHEA:54292"/>
        <dbReference type="Rhea" id="RHEA-COMP:11060"/>
        <dbReference type="Rhea" id="RHEA-COMP:13847"/>
        <dbReference type="ChEBI" id="CHEBI:30013"/>
        <dbReference type="ChEBI" id="CHEBI:30616"/>
        <dbReference type="ChEBI" id="CHEBI:33019"/>
        <dbReference type="ChEBI" id="CHEBI:138113"/>
        <dbReference type="EC" id="2.7.7.108"/>
    </reaction>
</comment>
<dbReference type="Pfam" id="PF02696">
    <property type="entry name" value="SelO"/>
    <property type="match status" value="1"/>
</dbReference>
<dbReference type="EC" id="2.7.7.-" evidence="8"/>
<evidence type="ECO:0000313" key="10">
    <source>
        <dbReference type="Proteomes" id="UP000642180"/>
    </source>
</evidence>
<comment type="caution">
    <text evidence="9">The sequence shown here is derived from an EMBL/GenBank/DDBJ whole genome shotgun (WGS) entry which is preliminary data.</text>
</comment>
<feature type="binding site" evidence="8">
    <location>
        <position position="269"/>
    </location>
    <ligand>
        <name>ATP</name>
        <dbReference type="ChEBI" id="CHEBI:30616"/>
    </ligand>
</feature>
<evidence type="ECO:0000256" key="2">
    <source>
        <dbReference type="ARBA" id="ARBA00022679"/>
    </source>
</evidence>
<evidence type="ECO:0000256" key="3">
    <source>
        <dbReference type="ARBA" id="ARBA00022695"/>
    </source>
</evidence>
<feature type="binding site" evidence="8">
    <location>
        <position position="99"/>
    </location>
    <ligand>
        <name>ATP</name>
        <dbReference type="ChEBI" id="CHEBI:30616"/>
    </ligand>
</feature>
<dbReference type="EMBL" id="BMDI01000001">
    <property type="protein sequence ID" value="GGI17294.1"/>
    <property type="molecule type" value="Genomic_DNA"/>
</dbReference>
<dbReference type="PANTHER" id="PTHR32057:SF14">
    <property type="entry name" value="PROTEIN ADENYLYLTRANSFERASE SELO, MITOCHONDRIAL"/>
    <property type="match status" value="1"/>
</dbReference>
<feature type="binding site" evidence="8">
    <location>
        <position position="120"/>
    </location>
    <ligand>
        <name>ATP</name>
        <dbReference type="ChEBI" id="CHEBI:30616"/>
    </ligand>
</feature>
<comment type="catalytic activity">
    <reaction evidence="8">
        <text>L-tyrosyl-[protein] + ATP = O-(5'-adenylyl)-L-tyrosyl-[protein] + diphosphate</text>
        <dbReference type="Rhea" id="RHEA:54288"/>
        <dbReference type="Rhea" id="RHEA-COMP:10136"/>
        <dbReference type="Rhea" id="RHEA-COMP:13846"/>
        <dbReference type="ChEBI" id="CHEBI:30616"/>
        <dbReference type="ChEBI" id="CHEBI:33019"/>
        <dbReference type="ChEBI" id="CHEBI:46858"/>
        <dbReference type="ChEBI" id="CHEBI:83624"/>
        <dbReference type="EC" id="2.7.7.108"/>
    </reaction>
</comment>
<dbReference type="NCBIfam" id="NF000658">
    <property type="entry name" value="PRK00029.1"/>
    <property type="match status" value="1"/>
</dbReference>
<comment type="catalytic activity">
    <reaction evidence="8">
        <text>L-histidyl-[protein] + UTP = N(tele)-(5'-uridylyl)-L-histidyl-[protein] + diphosphate</text>
        <dbReference type="Rhea" id="RHEA:83891"/>
        <dbReference type="Rhea" id="RHEA-COMP:9745"/>
        <dbReference type="Rhea" id="RHEA-COMP:20239"/>
        <dbReference type="ChEBI" id="CHEBI:29979"/>
        <dbReference type="ChEBI" id="CHEBI:33019"/>
        <dbReference type="ChEBI" id="CHEBI:46398"/>
        <dbReference type="ChEBI" id="CHEBI:233474"/>
    </reaction>
</comment>
<sequence length="496" mass="55192">MTSSISPRHADPLTFSNGFTTLPPAHYTRLMPTPLPEPYLVAASARAAALIGMDVTSLQTDASLALFTGNVVPEQVTPLAAVYSGHQFGVWAGQLGDGRAILLGDVAAANGEGRYELQLKGAGLTPYSRMGDGRAVLRSSIREFLCSEAMTALGIPTTRALCITGSDQLVLREQPETAAVVTRMAPSFVRFGSFEHWFYNQKHDELKTLADYVIDQFYPSLRETGNPYKALLTEVTVRTARLMAHWQAVGFMHGVMNTDNMSILGLTLDYGPFGFMEAFDPHHICNHTDQQGRYSYARQPQIGEWNCYALGQAMLPLIGTIEDVQSALRIYKPAFGEHFVDLMREKVGLQTRQPEDTGLFDHLFGIMQDSHVDFTLFFRKLSDLKIANPTGVEAVRDLFLDRPAFDEWALQYAARLQAESSDDTLRKLAMDAVNPKYVLRNYLAQTAIEKAQNKDFSEVAKLLSILERPFDEQPENEQYADLPPDWANDLEVSCSS</sequence>
<dbReference type="GO" id="GO:0030145">
    <property type="term" value="F:manganese ion binding"/>
    <property type="evidence" value="ECO:0007669"/>
    <property type="project" value="UniProtKB-UniRule"/>
</dbReference>
<feature type="binding site" evidence="8">
    <location>
        <position position="98"/>
    </location>
    <ligand>
        <name>ATP</name>
        <dbReference type="ChEBI" id="CHEBI:30616"/>
    </ligand>
</feature>
<dbReference type="GO" id="GO:0005524">
    <property type="term" value="F:ATP binding"/>
    <property type="evidence" value="ECO:0007669"/>
    <property type="project" value="UniProtKB-UniRule"/>
</dbReference>
<feature type="binding site" evidence="8">
    <location>
        <position position="269"/>
    </location>
    <ligand>
        <name>Mg(2+)</name>
        <dbReference type="ChEBI" id="CHEBI:18420"/>
    </ligand>
</feature>
<comment type="catalytic activity">
    <reaction evidence="8">
        <text>L-tyrosyl-[protein] + UTP = O-(5'-uridylyl)-L-tyrosyl-[protein] + diphosphate</text>
        <dbReference type="Rhea" id="RHEA:83887"/>
        <dbReference type="Rhea" id="RHEA-COMP:10136"/>
        <dbReference type="Rhea" id="RHEA-COMP:20238"/>
        <dbReference type="ChEBI" id="CHEBI:33019"/>
        <dbReference type="ChEBI" id="CHEBI:46398"/>
        <dbReference type="ChEBI" id="CHEBI:46858"/>
        <dbReference type="ChEBI" id="CHEBI:90602"/>
    </reaction>
</comment>
<dbReference type="Proteomes" id="UP000642180">
    <property type="component" value="Unassembled WGS sequence"/>
</dbReference>
<keyword evidence="8" id="KW-0464">Manganese</keyword>
<comment type="catalytic activity">
    <reaction evidence="8">
        <text>L-seryl-[protein] + ATP = 3-O-(5'-adenylyl)-L-seryl-[protein] + diphosphate</text>
        <dbReference type="Rhea" id="RHEA:58120"/>
        <dbReference type="Rhea" id="RHEA-COMP:9863"/>
        <dbReference type="Rhea" id="RHEA-COMP:15073"/>
        <dbReference type="ChEBI" id="CHEBI:29999"/>
        <dbReference type="ChEBI" id="CHEBI:30616"/>
        <dbReference type="ChEBI" id="CHEBI:33019"/>
        <dbReference type="ChEBI" id="CHEBI:142516"/>
        <dbReference type="EC" id="2.7.7.108"/>
    </reaction>
</comment>
<dbReference type="PANTHER" id="PTHR32057">
    <property type="entry name" value="PROTEIN ADENYLYLTRANSFERASE SELO, MITOCHONDRIAL"/>
    <property type="match status" value="1"/>
</dbReference>
<name>A0A8J3APB4_9BURK</name>
<comment type="catalytic activity">
    <reaction evidence="8">
        <text>L-seryl-[protein] + UTP = O-(5'-uridylyl)-L-seryl-[protein] + diphosphate</text>
        <dbReference type="Rhea" id="RHEA:64604"/>
        <dbReference type="Rhea" id="RHEA-COMP:9863"/>
        <dbReference type="Rhea" id="RHEA-COMP:16635"/>
        <dbReference type="ChEBI" id="CHEBI:29999"/>
        <dbReference type="ChEBI" id="CHEBI:33019"/>
        <dbReference type="ChEBI" id="CHEBI:46398"/>
        <dbReference type="ChEBI" id="CHEBI:156051"/>
    </reaction>
</comment>
<keyword evidence="5 8" id="KW-0547">Nucleotide-binding</keyword>